<dbReference type="EMBL" id="JAPWTJ010000185">
    <property type="protein sequence ID" value="KAJ8981381.1"/>
    <property type="molecule type" value="Genomic_DNA"/>
</dbReference>
<feature type="transmembrane region" description="Helical" evidence="9">
    <location>
        <begin position="320"/>
        <end position="342"/>
    </location>
</feature>
<dbReference type="PANTHER" id="PTHR48021">
    <property type="match status" value="1"/>
</dbReference>
<dbReference type="InterPro" id="IPR020846">
    <property type="entry name" value="MFS_dom"/>
</dbReference>
<dbReference type="PROSITE" id="PS00216">
    <property type="entry name" value="SUGAR_TRANSPORT_1"/>
    <property type="match status" value="1"/>
</dbReference>
<sequence length="491" mass="54027">MFQDVDSLLSNPASTSGIFNESGYESSENRNVPSTPRSSGKKIPQYVATFTATFSAVAGGLVLAWTSPILDDLKDGKYRHIPLDQSEIGWIGSFVTLGAMAMCIPTGFVCDLIGRKKTLLLLVIPFTVGWLLILLAENILMIYFGRIITGMAVGACCIATPLYVSEIAHKTLRGTLGSYFQLMITVGILVAYLAGKFLSSFHFTILCSVFPGAFFILFFFQPESPVYLMKKGLYDQGKLSLIRLRGDLYNVDAEINEIEGCLKENSQTAISLTAMLKKKPAVKAFIISASLSFFQQFCGINAVIFYASDIFATSGTNIDSHTACIIVGIFQVFATFTSSLVIDKLGRRVLLLISTLVIWVSLLQLAVYFTLKNRTTIDHHTVTELGFLPVGSLCLFIIAYSLGLGPVPWVISSEIFPIEIKSIVSSVSISFNWFLAFVLTKYYLPVSDSVGKDSTYYFFSTMSLIGGILVYFCLPETKGKTVNEIQKELDR</sequence>
<evidence type="ECO:0000256" key="8">
    <source>
        <dbReference type="SAM" id="MobiDB-lite"/>
    </source>
</evidence>
<dbReference type="SUPFAM" id="SSF103473">
    <property type="entry name" value="MFS general substrate transporter"/>
    <property type="match status" value="1"/>
</dbReference>
<dbReference type="PROSITE" id="PS00217">
    <property type="entry name" value="SUGAR_TRANSPORT_2"/>
    <property type="match status" value="1"/>
</dbReference>
<reference evidence="11" key="1">
    <citation type="journal article" date="2023" name="Insect Mol. Biol.">
        <title>Genome sequencing provides insights into the evolution of gene families encoding plant cell wall-degrading enzymes in longhorned beetles.</title>
        <authorList>
            <person name="Shin N.R."/>
            <person name="Okamura Y."/>
            <person name="Kirsch R."/>
            <person name="Pauchet Y."/>
        </authorList>
    </citation>
    <scope>NUCLEOTIDE SEQUENCE</scope>
    <source>
        <strain evidence="11">MMC_N1</strain>
    </source>
</reference>
<feature type="transmembrane region" description="Helical" evidence="9">
    <location>
        <begin position="46"/>
        <end position="68"/>
    </location>
</feature>
<dbReference type="NCBIfam" id="TIGR00879">
    <property type="entry name" value="SP"/>
    <property type="match status" value="1"/>
</dbReference>
<dbReference type="InterPro" id="IPR044775">
    <property type="entry name" value="MFS_ERD6/Tret1-like"/>
</dbReference>
<keyword evidence="3 9" id="KW-0812">Transmembrane</keyword>
<feature type="transmembrane region" description="Helical" evidence="9">
    <location>
        <begin position="390"/>
        <end position="411"/>
    </location>
</feature>
<comment type="similarity">
    <text evidence="7">Belongs to the major facilitator superfamily. Sugar transporter (TC 2.A.1.1) family.</text>
</comment>
<feature type="transmembrane region" description="Helical" evidence="9">
    <location>
        <begin position="284"/>
        <end position="308"/>
    </location>
</feature>
<keyword evidence="7" id="KW-0813">Transport</keyword>
<dbReference type="Pfam" id="PF00083">
    <property type="entry name" value="Sugar_tr"/>
    <property type="match status" value="1"/>
</dbReference>
<feature type="transmembrane region" description="Helical" evidence="9">
    <location>
        <begin position="423"/>
        <end position="444"/>
    </location>
</feature>
<feature type="region of interest" description="Disordered" evidence="8">
    <location>
        <begin position="19"/>
        <end position="40"/>
    </location>
</feature>
<dbReference type="PANTHER" id="PTHR48021:SF1">
    <property type="entry name" value="GH07001P-RELATED"/>
    <property type="match status" value="1"/>
</dbReference>
<proteinExistence type="inferred from homology"/>
<dbReference type="InterPro" id="IPR005829">
    <property type="entry name" value="Sugar_transporter_CS"/>
</dbReference>
<feature type="compositionally biased region" description="Polar residues" evidence="8">
    <location>
        <begin position="19"/>
        <end position="38"/>
    </location>
</feature>
<gene>
    <name evidence="11" type="ORF">NQ317_002575</name>
</gene>
<dbReference type="InterPro" id="IPR036259">
    <property type="entry name" value="MFS_trans_sf"/>
</dbReference>
<dbReference type="Proteomes" id="UP001162164">
    <property type="component" value="Unassembled WGS sequence"/>
</dbReference>
<evidence type="ECO:0000256" key="5">
    <source>
        <dbReference type="ARBA" id="ARBA00023136"/>
    </source>
</evidence>
<feature type="transmembrane region" description="Helical" evidence="9">
    <location>
        <begin position="349"/>
        <end position="370"/>
    </location>
</feature>
<feature type="transmembrane region" description="Helical" evidence="9">
    <location>
        <begin position="119"/>
        <end position="136"/>
    </location>
</feature>
<evidence type="ECO:0000256" key="2">
    <source>
        <dbReference type="ARBA" id="ARBA00022475"/>
    </source>
</evidence>
<name>A0ABQ9JSV3_9CUCU</name>
<accession>A0ABQ9JSV3</accession>
<evidence type="ECO:0000256" key="9">
    <source>
        <dbReference type="SAM" id="Phobius"/>
    </source>
</evidence>
<keyword evidence="2" id="KW-1003">Cell membrane</keyword>
<evidence type="ECO:0000256" key="1">
    <source>
        <dbReference type="ARBA" id="ARBA00004651"/>
    </source>
</evidence>
<protein>
    <recommendedName>
        <fullName evidence="10">Major facilitator superfamily (MFS) profile domain-containing protein</fullName>
    </recommendedName>
</protein>
<comment type="caution">
    <text evidence="11">The sequence shown here is derived from an EMBL/GenBank/DDBJ whole genome shotgun (WGS) entry which is preliminary data.</text>
</comment>
<dbReference type="Gene3D" id="1.20.1250.20">
    <property type="entry name" value="MFS general substrate transporter like domains"/>
    <property type="match status" value="1"/>
</dbReference>
<keyword evidence="12" id="KW-1185">Reference proteome</keyword>
<feature type="transmembrane region" description="Helical" evidence="9">
    <location>
        <begin position="176"/>
        <end position="195"/>
    </location>
</feature>
<evidence type="ECO:0000256" key="7">
    <source>
        <dbReference type="RuleBase" id="RU003346"/>
    </source>
</evidence>
<evidence type="ECO:0000256" key="4">
    <source>
        <dbReference type="ARBA" id="ARBA00022989"/>
    </source>
</evidence>
<dbReference type="InterPro" id="IPR003663">
    <property type="entry name" value="Sugar/inositol_transpt"/>
</dbReference>
<evidence type="ECO:0000259" key="10">
    <source>
        <dbReference type="PROSITE" id="PS50850"/>
    </source>
</evidence>
<keyword evidence="5 9" id="KW-0472">Membrane</keyword>
<evidence type="ECO:0000313" key="11">
    <source>
        <dbReference type="EMBL" id="KAJ8981381.1"/>
    </source>
</evidence>
<organism evidence="11 12">
    <name type="scientific">Molorchus minor</name>
    <dbReference type="NCBI Taxonomy" id="1323400"/>
    <lineage>
        <taxon>Eukaryota</taxon>
        <taxon>Metazoa</taxon>
        <taxon>Ecdysozoa</taxon>
        <taxon>Arthropoda</taxon>
        <taxon>Hexapoda</taxon>
        <taxon>Insecta</taxon>
        <taxon>Pterygota</taxon>
        <taxon>Neoptera</taxon>
        <taxon>Endopterygota</taxon>
        <taxon>Coleoptera</taxon>
        <taxon>Polyphaga</taxon>
        <taxon>Cucujiformia</taxon>
        <taxon>Chrysomeloidea</taxon>
        <taxon>Cerambycidae</taxon>
        <taxon>Lamiinae</taxon>
        <taxon>Monochamini</taxon>
        <taxon>Molorchus</taxon>
    </lineage>
</organism>
<dbReference type="InterPro" id="IPR005828">
    <property type="entry name" value="MFS_sugar_transport-like"/>
</dbReference>
<feature type="transmembrane region" description="Helical" evidence="9">
    <location>
        <begin position="456"/>
        <end position="474"/>
    </location>
</feature>
<comment type="subcellular location">
    <subcellularLocation>
        <location evidence="1">Cell membrane</location>
        <topology evidence="1">Multi-pass membrane protein</topology>
    </subcellularLocation>
</comment>
<feature type="transmembrane region" description="Helical" evidence="9">
    <location>
        <begin position="88"/>
        <end position="112"/>
    </location>
</feature>
<feature type="transmembrane region" description="Helical" evidence="9">
    <location>
        <begin position="201"/>
        <end position="220"/>
    </location>
</feature>
<dbReference type="CDD" id="cd17358">
    <property type="entry name" value="MFS_GLUT6_8_Class3_like"/>
    <property type="match status" value="1"/>
</dbReference>
<dbReference type="PRINTS" id="PR00171">
    <property type="entry name" value="SUGRTRNSPORT"/>
</dbReference>
<feature type="domain" description="Major facilitator superfamily (MFS) profile" evidence="10">
    <location>
        <begin position="52"/>
        <end position="478"/>
    </location>
</feature>
<dbReference type="PROSITE" id="PS50850">
    <property type="entry name" value="MFS"/>
    <property type="match status" value="1"/>
</dbReference>
<keyword evidence="6" id="KW-0325">Glycoprotein</keyword>
<evidence type="ECO:0000256" key="6">
    <source>
        <dbReference type="ARBA" id="ARBA00023180"/>
    </source>
</evidence>
<evidence type="ECO:0000313" key="12">
    <source>
        <dbReference type="Proteomes" id="UP001162164"/>
    </source>
</evidence>
<keyword evidence="4 9" id="KW-1133">Transmembrane helix</keyword>
<dbReference type="InterPro" id="IPR050549">
    <property type="entry name" value="MFS_Trehalose_Transporter"/>
</dbReference>
<evidence type="ECO:0000256" key="3">
    <source>
        <dbReference type="ARBA" id="ARBA00022692"/>
    </source>
</evidence>
<feature type="transmembrane region" description="Helical" evidence="9">
    <location>
        <begin position="142"/>
        <end position="164"/>
    </location>
</feature>